<dbReference type="Proteomes" id="UP001595693">
    <property type="component" value="Unassembled WGS sequence"/>
</dbReference>
<proteinExistence type="predicted"/>
<accession>A0ABV8DAC5</accession>
<dbReference type="InterPro" id="IPR001633">
    <property type="entry name" value="EAL_dom"/>
</dbReference>
<feature type="domain" description="EAL" evidence="1">
    <location>
        <begin position="13"/>
        <end position="261"/>
    </location>
</feature>
<dbReference type="InterPro" id="IPR050706">
    <property type="entry name" value="Cyclic-di-GMP_PDE-like"/>
</dbReference>
<dbReference type="SUPFAM" id="SSF141868">
    <property type="entry name" value="EAL domain-like"/>
    <property type="match status" value="1"/>
</dbReference>
<reference evidence="3" key="1">
    <citation type="journal article" date="2019" name="Int. J. Syst. Evol. Microbiol.">
        <title>The Global Catalogue of Microorganisms (GCM) 10K type strain sequencing project: providing services to taxonomists for standard genome sequencing and annotation.</title>
        <authorList>
            <consortium name="The Broad Institute Genomics Platform"/>
            <consortium name="The Broad Institute Genome Sequencing Center for Infectious Disease"/>
            <person name="Wu L."/>
            <person name="Ma J."/>
        </authorList>
    </citation>
    <scope>NUCLEOTIDE SEQUENCE [LARGE SCALE GENOMIC DNA]</scope>
    <source>
        <strain evidence="3">CCUG 2113</strain>
    </source>
</reference>
<dbReference type="InterPro" id="IPR035919">
    <property type="entry name" value="EAL_sf"/>
</dbReference>
<dbReference type="PANTHER" id="PTHR33121:SF79">
    <property type="entry name" value="CYCLIC DI-GMP PHOSPHODIESTERASE PDED-RELATED"/>
    <property type="match status" value="1"/>
</dbReference>
<dbReference type="SMART" id="SM00052">
    <property type="entry name" value="EAL"/>
    <property type="match status" value="1"/>
</dbReference>
<name>A0ABV8DAC5_9BURK</name>
<keyword evidence="3" id="KW-1185">Reference proteome</keyword>
<evidence type="ECO:0000259" key="1">
    <source>
        <dbReference type="PROSITE" id="PS50883"/>
    </source>
</evidence>
<dbReference type="Gene3D" id="3.20.20.450">
    <property type="entry name" value="EAL domain"/>
    <property type="match status" value="1"/>
</dbReference>
<dbReference type="EMBL" id="JBHSAJ010000035">
    <property type="protein sequence ID" value="MFC3935509.1"/>
    <property type="molecule type" value="Genomic_DNA"/>
</dbReference>
<dbReference type="PROSITE" id="PS50883">
    <property type="entry name" value="EAL"/>
    <property type="match status" value="1"/>
</dbReference>
<dbReference type="RefSeq" id="WP_055397612.1">
    <property type="nucleotide sequence ID" value="NZ_JAMXAX010000137.1"/>
</dbReference>
<dbReference type="PANTHER" id="PTHR33121">
    <property type="entry name" value="CYCLIC DI-GMP PHOSPHODIESTERASE PDEF"/>
    <property type="match status" value="1"/>
</dbReference>
<evidence type="ECO:0000313" key="3">
    <source>
        <dbReference type="Proteomes" id="UP001595693"/>
    </source>
</evidence>
<comment type="caution">
    <text evidence="2">The sequence shown here is derived from an EMBL/GenBank/DDBJ whole genome shotgun (WGS) entry which is preliminary data.</text>
</comment>
<gene>
    <name evidence="2" type="ORF">ACFOW3_12875</name>
</gene>
<protein>
    <submittedName>
        <fullName evidence="2">EAL domain-containing protein</fullName>
    </submittedName>
</protein>
<sequence>MHLSKVLPPLASGPALAGDLARGIRRGELRLFLQGQVDAGGAVSAAEALVRWAHPEHGILAPAAFIPVAETFGLMGELEQWVLESSCSVLSRHQHPSRISVNISPRHLLGPDFVRTVSDSLNRHNLAPARLTLEITESLFERPVTEVVERLESLASLGISLSMDDFGTGYSSLAHLAKLPIHELKLDRSLVRDAPSRERDAIVCNAVIELCNKLRLRIVAEGIETIEQAKFFGGACELLQGFLFGRPEPVDQWIAKFRPGMNAGRKETLLVA</sequence>
<dbReference type="CDD" id="cd01948">
    <property type="entry name" value="EAL"/>
    <property type="match status" value="1"/>
</dbReference>
<evidence type="ECO:0000313" key="2">
    <source>
        <dbReference type="EMBL" id="MFC3935509.1"/>
    </source>
</evidence>
<dbReference type="Pfam" id="PF00563">
    <property type="entry name" value="EAL"/>
    <property type="match status" value="1"/>
</dbReference>
<organism evidence="2 3">
    <name type="scientific">Acidovorax facilis</name>
    <dbReference type="NCBI Taxonomy" id="12917"/>
    <lineage>
        <taxon>Bacteria</taxon>
        <taxon>Pseudomonadati</taxon>
        <taxon>Pseudomonadota</taxon>
        <taxon>Betaproteobacteria</taxon>
        <taxon>Burkholderiales</taxon>
        <taxon>Comamonadaceae</taxon>
        <taxon>Acidovorax</taxon>
    </lineage>
</organism>